<dbReference type="Pfam" id="PF01471">
    <property type="entry name" value="PG_binding_1"/>
    <property type="match status" value="1"/>
</dbReference>
<dbReference type="GO" id="GO:0071555">
    <property type="term" value="P:cell wall organization"/>
    <property type="evidence" value="ECO:0007669"/>
    <property type="project" value="UniProtKB-UniRule"/>
</dbReference>
<keyword evidence="6 7" id="KW-0961">Cell wall biogenesis/degradation</keyword>
<dbReference type="InterPro" id="IPR045380">
    <property type="entry name" value="LD_TPept_scaffold_dom"/>
</dbReference>
<dbReference type="AlphaFoldDB" id="A0A328AMJ1"/>
<comment type="caution">
    <text evidence="10">The sequence shown here is derived from an EMBL/GenBank/DDBJ whole genome shotgun (WGS) entry which is preliminary data.</text>
</comment>
<evidence type="ECO:0000256" key="7">
    <source>
        <dbReference type="PROSITE-ProRule" id="PRU01373"/>
    </source>
</evidence>
<dbReference type="RefSeq" id="WP_111527859.1">
    <property type="nucleotide sequence ID" value="NZ_JBHRSG010000002.1"/>
</dbReference>
<dbReference type="PANTHER" id="PTHR41533">
    <property type="entry name" value="L,D-TRANSPEPTIDASE HI_1667-RELATED"/>
    <property type="match status" value="1"/>
</dbReference>
<reference evidence="11" key="1">
    <citation type="submission" date="2018-05" db="EMBL/GenBank/DDBJ databases">
        <authorList>
            <person name="Li X."/>
        </authorList>
    </citation>
    <scope>NUCLEOTIDE SEQUENCE [LARGE SCALE GENOMIC DNA]</scope>
    <source>
        <strain evidence="11">LX32</strain>
    </source>
</reference>
<evidence type="ECO:0000256" key="3">
    <source>
        <dbReference type="ARBA" id="ARBA00022679"/>
    </source>
</evidence>
<dbReference type="PROSITE" id="PS52029">
    <property type="entry name" value="LD_TPASE"/>
    <property type="match status" value="1"/>
</dbReference>
<dbReference type="Proteomes" id="UP000249254">
    <property type="component" value="Unassembled WGS sequence"/>
</dbReference>
<gene>
    <name evidence="10" type="ORF">DJ017_06020</name>
</gene>
<sequence>MARLILILAAGLLLVLGGARANAQPASPLSAADRSLLLATLRAAPEHGLPASEARLKAIERDLAAADPAQRVQAEAELRVAVIAYARAQRGLRVPTSRFLNNWAIRPPPYDAEAELAKALATSTLAAWLAGLPPQEPRYAALVRAYARYRAIGVAGGWPALPSKTAKPGAVGPEVAALRRRLAVEDGTVVVQGERYDATLSAAVSRAQARYGLNVDGVAGPSTLAALNVPVAARLAQIRANLERWRWAPRTLPGDRVELNIAGAWFDEYEGGDRVLSMRAVVGRPQDQTPSFMDHIHAVVFYPPWNVPARIAQNELWPKERRQPGYLASQGIRVLPGGRLQQAPGPKNSLGLMKFELDDPYAVYFHDTPARSLFAREYRFLSHGCMRLERPYDLARRLLRNDPDWTGGKIDAALKAGFTQRAPMTRVMAYVFYWTAFVDDDGQMQFRPDAYRWDQALLGMLGD</sequence>
<feature type="chain" id="PRO_5016312452" evidence="8">
    <location>
        <begin position="24"/>
        <end position="463"/>
    </location>
</feature>
<dbReference type="PANTHER" id="PTHR41533:SF2">
    <property type="entry name" value="BLR7131 PROTEIN"/>
    <property type="match status" value="1"/>
</dbReference>
<dbReference type="InterPro" id="IPR036365">
    <property type="entry name" value="PGBD-like_sf"/>
</dbReference>
<dbReference type="CDD" id="cd16913">
    <property type="entry name" value="YkuD_like"/>
    <property type="match status" value="1"/>
</dbReference>
<dbReference type="InterPro" id="IPR052905">
    <property type="entry name" value="LD-transpeptidase_YkuD-like"/>
</dbReference>
<dbReference type="SUPFAM" id="SSF141523">
    <property type="entry name" value="L,D-transpeptidase catalytic domain-like"/>
    <property type="match status" value="1"/>
</dbReference>
<dbReference type="Gene3D" id="2.40.440.10">
    <property type="entry name" value="L,D-transpeptidase catalytic domain-like"/>
    <property type="match status" value="1"/>
</dbReference>
<feature type="active site" description="Proton donor/acceptor" evidence="7">
    <location>
        <position position="366"/>
    </location>
</feature>
<dbReference type="InterPro" id="IPR038063">
    <property type="entry name" value="Transpep_catalytic_dom"/>
</dbReference>
<keyword evidence="3" id="KW-0808">Transferase</keyword>
<evidence type="ECO:0000256" key="5">
    <source>
        <dbReference type="ARBA" id="ARBA00022984"/>
    </source>
</evidence>
<name>A0A328AMJ1_9CAUL</name>
<keyword evidence="11" id="KW-1185">Reference proteome</keyword>
<proteinExistence type="inferred from homology"/>
<dbReference type="SUPFAM" id="SSF47090">
    <property type="entry name" value="PGBD-like"/>
    <property type="match status" value="1"/>
</dbReference>
<dbReference type="GO" id="GO:0016740">
    <property type="term" value="F:transferase activity"/>
    <property type="evidence" value="ECO:0007669"/>
    <property type="project" value="UniProtKB-KW"/>
</dbReference>
<dbReference type="Pfam" id="PF03734">
    <property type="entry name" value="YkuD"/>
    <property type="match status" value="1"/>
</dbReference>
<feature type="signal peptide" evidence="8">
    <location>
        <begin position="1"/>
        <end position="23"/>
    </location>
</feature>
<evidence type="ECO:0000256" key="8">
    <source>
        <dbReference type="SAM" id="SignalP"/>
    </source>
</evidence>
<dbReference type="GO" id="GO:0009252">
    <property type="term" value="P:peptidoglycan biosynthetic process"/>
    <property type="evidence" value="ECO:0007669"/>
    <property type="project" value="UniProtKB-UniPathway"/>
</dbReference>
<dbReference type="Gene3D" id="1.10.101.10">
    <property type="entry name" value="PGBD-like superfamily/PGBD"/>
    <property type="match status" value="1"/>
</dbReference>
<keyword evidence="4 7" id="KW-0133">Cell shape</keyword>
<keyword evidence="5 7" id="KW-0573">Peptidoglycan synthesis</keyword>
<dbReference type="InterPro" id="IPR005490">
    <property type="entry name" value="LD_TPept_cat_dom"/>
</dbReference>
<feature type="active site" description="Nucleophile" evidence="7">
    <location>
        <position position="385"/>
    </location>
</feature>
<evidence type="ECO:0000256" key="4">
    <source>
        <dbReference type="ARBA" id="ARBA00022960"/>
    </source>
</evidence>
<dbReference type="Pfam" id="PF20142">
    <property type="entry name" value="Scaffold"/>
    <property type="match status" value="1"/>
</dbReference>
<evidence type="ECO:0000256" key="2">
    <source>
        <dbReference type="ARBA" id="ARBA00005992"/>
    </source>
</evidence>
<dbReference type="InterPro" id="IPR036366">
    <property type="entry name" value="PGBDSf"/>
</dbReference>
<comment type="pathway">
    <text evidence="1 7">Cell wall biogenesis; peptidoglycan biosynthesis.</text>
</comment>
<organism evidence="10 11">
    <name type="scientific">Phenylobacterium soli</name>
    <dbReference type="NCBI Taxonomy" id="2170551"/>
    <lineage>
        <taxon>Bacteria</taxon>
        <taxon>Pseudomonadati</taxon>
        <taxon>Pseudomonadota</taxon>
        <taxon>Alphaproteobacteria</taxon>
        <taxon>Caulobacterales</taxon>
        <taxon>Caulobacteraceae</taxon>
        <taxon>Phenylobacterium</taxon>
    </lineage>
</organism>
<keyword evidence="8" id="KW-0732">Signal</keyword>
<protein>
    <submittedName>
        <fullName evidence="10">Murein L,D-transpeptidase</fullName>
    </submittedName>
</protein>
<dbReference type="GO" id="GO:0004180">
    <property type="term" value="F:carboxypeptidase activity"/>
    <property type="evidence" value="ECO:0007669"/>
    <property type="project" value="UniProtKB-ARBA"/>
</dbReference>
<evidence type="ECO:0000313" key="11">
    <source>
        <dbReference type="Proteomes" id="UP000249254"/>
    </source>
</evidence>
<dbReference type="InterPro" id="IPR002477">
    <property type="entry name" value="Peptidoglycan-bd-like"/>
</dbReference>
<feature type="domain" description="L,D-TPase catalytic" evidence="9">
    <location>
        <begin position="255"/>
        <end position="413"/>
    </location>
</feature>
<dbReference type="UniPathway" id="UPA00219"/>
<evidence type="ECO:0000259" key="9">
    <source>
        <dbReference type="PROSITE" id="PS52029"/>
    </source>
</evidence>
<evidence type="ECO:0000313" key="10">
    <source>
        <dbReference type="EMBL" id="RAK54108.1"/>
    </source>
</evidence>
<evidence type="ECO:0000256" key="6">
    <source>
        <dbReference type="ARBA" id="ARBA00023316"/>
    </source>
</evidence>
<evidence type="ECO:0000256" key="1">
    <source>
        <dbReference type="ARBA" id="ARBA00004752"/>
    </source>
</evidence>
<comment type="similarity">
    <text evidence="2">Belongs to the YkuD family.</text>
</comment>
<dbReference type="OrthoDB" id="9778545at2"/>
<dbReference type="GO" id="GO:0008360">
    <property type="term" value="P:regulation of cell shape"/>
    <property type="evidence" value="ECO:0007669"/>
    <property type="project" value="UniProtKB-UniRule"/>
</dbReference>
<accession>A0A328AMJ1</accession>
<dbReference type="EMBL" id="QFYQ01000001">
    <property type="protein sequence ID" value="RAK54108.1"/>
    <property type="molecule type" value="Genomic_DNA"/>
</dbReference>